<feature type="compositionally biased region" description="Acidic residues" evidence="1">
    <location>
        <begin position="258"/>
        <end position="281"/>
    </location>
</feature>
<feature type="non-terminal residue" evidence="2">
    <location>
        <position position="1"/>
    </location>
</feature>
<keyword evidence="2" id="KW-0808">Transferase</keyword>
<proteinExistence type="evidence at transcript level"/>
<sequence>EVKDSKNGQMKTEPEEEFSEFNTKYRTTENDNETFKEKRINTEFEERLINDVKEQLKEYARMRRMNEIRETEVELEERILGEIREKLKEQQLIKDQNNLKPQFNEKEKIENLQHDTIVKQAKPLVKETHDKDDKLEKVSMKEVLQKMHEKEELKNKLRQEARKRLEQIQLRNEQMDHKHPFSKLKRPEGSVNERSERSDIPIEENDEEFVEEQPKLNQKGETSEKPGSDFNKDGSGIASDEKERIWEANADILKLYEEENESLSSEEDDEDGIVTDDEDDENNKIYRNAPPFKEDQKVDPEGYSFKNMSRIEKIKMIRERHRLQKASQNLDINFEELRKLATRQLRERNKNKIRKLIERHYKAKGSIIESDLPTTQQQQTPASEDGVYKSKVTVKSIIKQEKVRQMAEKISNLDLMRYCNFEVMTTKECLKKVIDD</sequence>
<feature type="compositionally biased region" description="Basic and acidic residues" evidence="1">
    <location>
        <begin position="173"/>
        <end position="200"/>
    </location>
</feature>
<feature type="region of interest" description="Disordered" evidence="1">
    <location>
        <begin position="257"/>
        <end position="300"/>
    </location>
</feature>
<protein>
    <submittedName>
        <fullName evidence="2">Putative man7glcnac2-pp-dol alpha-16-mannosyltransferase</fullName>
    </submittedName>
</protein>
<organism evidence="2">
    <name type="scientific">Tabanus bromius</name>
    <name type="common">Band-eyed brown horse fly</name>
    <dbReference type="NCBI Taxonomy" id="304241"/>
    <lineage>
        <taxon>Eukaryota</taxon>
        <taxon>Metazoa</taxon>
        <taxon>Ecdysozoa</taxon>
        <taxon>Arthropoda</taxon>
        <taxon>Hexapoda</taxon>
        <taxon>Insecta</taxon>
        <taxon>Pterygota</taxon>
        <taxon>Neoptera</taxon>
        <taxon>Endopterygota</taxon>
        <taxon>Diptera</taxon>
        <taxon>Brachycera</taxon>
        <taxon>Tabanomorpha</taxon>
        <taxon>Tabanoidea</taxon>
        <taxon>Tabanidae</taxon>
        <taxon>Tabanus</taxon>
    </lineage>
</organism>
<keyword evidence="2" id="KW-0328">Glycosyltransferase</keyword>
<reference evidence="2" key="1">
    <citation type="journal article" date="2015" name="Insect Biochem. Mol. Biol.">
        <title>An insight into the sialome of the horse fly, Tabanus bromius.</title>
        <authorList>
            <person name="Ribeiro J.M."/>
            <person name="Kazimirova M."/>
            <person name="Takac P."/>
            <person name="Andersen J.F."/>
            <person name="Francischetti I.M."/>
        </authorList>
    </citation>
    <scope>NUCLEOTIDE SEQUENCE</scope>
</reference>
<feature type="compositionally biased region" description="Basic and acidic residues" evidence="1">
    <location>
        <begin position="145"/>
        <end position="166"/>
    </location>
</feature>
<dbReference type="GO" id="GO:0016757">
    <property type="term" value="F:glycosyltransferase activity"/>
    <property type="evidence" value="ECO:0007669"/>
    <property type="project" value="UniProtKB-KW"/>
</dbReference>
<evidence type="ECO:0000313" key="2">
    <source>
        <dbReference type="EMBL" id="JAI14898.1"/>
    </source>
</evidence>
<feature type="compositionally biased region" description="Acidic residues" evidence="1">
    <location>
        <begin position="201"/>
        <end position="211"/>
    </location>
</feature>
<feature type="region of interest" description="Disordered" evidence="1">
    <location>
        <begin position="1"/>
        <end position="32"/>
    </location>
</feature>
<name>A0A0K8TL48_TABBR</name>
<evidence type="ECO:0000256" key="1">
    <source>
        <dbReference type="SAM" id="MobiDB-lite"/>
    </source>
</evidence>
<dbReference type="EMBL" id="GDAI01002705">
    <property type="protein sequence ID" value="JAI14898.1"/>
    <property type="molecule type" value="mRNA"/>
</dbReference>
<feature type="compositionally biased region" description="Basic and acidic residues" evidence="1">
    <location>
        <begin position="221"/>
        <end position="232"/>
    </location>
</feature>
<dbReference type="AlphaFoldDB" id="A0A0K8TL48"/>
<feature type="non-terminal residue" evidence="2">
    <location>
        <position position="436"/>
    </location>
</feature>
<accession>A0A0K8TL48</accession>
<feature type="region of interest" description="Disordered" evidence="1">
    <location>
        <begin position="145"/>
        <end position="243"/>
    </location>
</feature>